<evidence type="ECO:0000313" key="1">
    <source>
        <dbReference type="EMBL" id="CAF1020921.1"/>
    </source>
</evidence>
<comment type="caution">
    <text evidence="1">The sequence shown here is derived from an EMBL/GenBank/DDBJ whole genome shotgun (WGS) entry which is preliminary data.</text>
</comment>
<organism evidence="1 5">
    <name type="scientific">Didymodactylos carnosus</name>
    <dbReference type="NCBI Taxonomy" id="1234261"/>
    <lineage>
        <taxon>Eukaryota</taxon>
        <taxon>Metazoa</taxon>
        <taxon>Spiralia</taxon>
        <taxon>Gnathifera</taxon>
        <taxon>Rotifera</taxon>
        <taxon>Eurotatoria</taxon>
        <taxon>Bdelloidea</taxon>
        <taxon>Philodinida</taxon>
        <taxon>Philodinidae</taxon>
        <taxon>Didymodactylos</taxon>
    </lineage>
</organism>
<dbReference type="Proteomes" id="UP000663829">
    <property type="component" value="Unassembled WGS sequence"/>
</dbReference>
<dbReference type="EMBL" id="CAJNOQ010003609">
    <property type="protein sequence ID" value="CAF1020921.1"/>
    <property type="molecule type" value="Genomic_DNA"/>
</dbReference>
<dbReference type="Proteomes" id="UP000681722">
    <property type="component" value="Unassembled WGS sequence"/>
</dbReference>
<sequence>MEVTSTPTFTVNGVHSKQQHLCRVLWFINVEIIGSEKEKSPYTNSSFALIACQVVLIEVSAPVGIVD</sequence>
<evidence type="ECO:0000313" key="2">
    <source>
        <dbReference type="EMBL" id="CAF1027169.1"/>
    </source>
</evidence>
<evidence type="ECO:0000313" key="5">
    <source>
        <dbReference type="Proteomes" id="UP000663829"/>
    </source>
</evidence>
<dbReference type="EMBL" id="CAJNOK010007190">
    <property type="protein sequence ID" value="CAF1027169.1"/>
    <property type="molecule type" value="Genomic_DNA"/>
</dbReference>
<name>A0A814I5V4_9BILA</name>
<protein>
    <submittedName>
        <fullName evidence="1">Uncharacterized protein</fullName>
    </submittedName>
</protein>
<reference evidence="1" key="1">
    <citation type="submission" date="2021-02" db="EMBL/GenBank/DDBJ databases">
        <authorList>
            <person name="Nowell W R."/>
        </authorList>
    </citation>
    <scope>NUCLEOTIDE SEQUENCE</scope>
</reference>
<dbReference type="EMBL" id="CAJOBC010003609">
    <property type="protein sequence ID" value="CAF3792325.1"/>
    <property type="molecule type" value="Genomic_DNA"/>
</dbReference>
<dbReference type="Proteomes" id="UP000677228">
    <property type="component" value="Unassembled WGS sequence"/>
</dbReference>
<proteinExistence type="predicted"/>
<accession>A0A814I5V4</accession>
<dbReference type="EMBL" id="CAJOBA010007201">
    <property type="protein sequence ID" value="CAF3795580.1"/>
    <property type="molecule type" value="Genomic_DNA"/>
</dbReference>
<evidence type="ECO:0000313" key="4">
    <source>
        <dbReference type="EMBL" id="CAF3795580.1"/>
    </source>
</evidence>
<dbReference type="AlphaFoldDB" id="A0A814I5V4"/>
<keyword evidence="5" id="KW-1185">Reference proteome</keyword>
<dbReference type="Proteomes" id="UP000682733">
    <property type="component" value="Unassembled WGS sequence"/>
</dbReference>
<evidence type="ECO:0000313" key="3">
    <source>
        <dbReference type="EMBL" id="CAF3792325.1"/>
    </source>
</evidence>
<gene>
    <name evidence="1" type="ORF">GPM918_LOCUS14774</name>
    <name evidence="2" type="ORF">OVA965_LOCUS15802</name>
    <name evidence="3" type="ORF">SRO942_LOCUS14774</name>
    <name evidence="4" type="ORF">TMI583_LOCUS15811</name>
</gene>